<name>A0A5B8RCY3_9ZZZZ</name>
<sequence>MLAFAQAFVGAGGVQIPGRPDAGDEARALGERLIRALRAGAMRHPDDRDLQREVDRARREARWALAGADDKVVGFFIVLPPGVEDESATAEALSHASQGLGPGVFAKGDIVVLQPELDGTRFQPVLEDEIEC</sequence>
<reference evidence="1" key="1">
    <citation type="submission" date="2019-06" db="EMBL/GenBank/DDBJ databases">
        <authorList>
            <person name="Murdoch R.W."/>
            <person name="Fathepure B."/>
        </authorList>
    </citation>
    <scope>NUCLEOTIDE SEQUENCE</scope>
</reference>
<dbReference type="EMBL" id="MN079098">
    <property type="protein sequence ID" value="QEA05292.1"/>
    <property type="molecule type" value="Genomic_DNA"/>
</dbReference>
<accession>A0A5B8RCY3</accession>
<protein>
    <submittedName>
        <fullName evidence="1">Uncharacterized protein</fullName>
    </submittedName>
</protein>
<evidence type="ECO:0000313" key="1">
    <source>
        <dbReference type="EMBL" id="QEA05292.1"/>
    </source>
</evidence>
<organism evidence="1">
    <name type="scientific">uncultured organism</name>
    <dbReference type="NCBI Taxonomy" id="155900"/>
    <lineage>
        <taxon>unclassified sequences</taxon>
        <taxon>environmental samples</taxon>
    </lineage>
</organism>
<gene>
    <name evidence="1" type="ORF">KBTEX_01612</name>
</gene>
<dbReference type="AlphaFoldDB" id="A0A5B8RCY3"/>
<proteinExistence type="predicted"/>